<dbReference type="Pfam" id="PF18759">
    <property type="entry name" value="Plavaka"/>
    <property type="match status" value="1"/>
</dbReference>
<feature type="non-terminal residue" evidence="2">
    <location>
        <position position="1010"/>
    </location>
</feature>
<keyword evidence="3" id="KW-1185">Reference proteome</keyword>
<dbReference type="STRING" id="946122.A0A0C2WY80"/>
<evidence type="ECO:0000313" key="3">
    <source>
        <dbReference type="Proteomes" id="UP000054549"/>
    </source>
</evidence>
<evidence type="ECO:0000256" key="1">
    <source>
        <dbReference type="SAM" id="MobiDB-lite"/>
    </source>
</evidence>
<name>A0A0C2WY80_AMAMK</name>
<dbReference type="InParanoid" id="A0A0C2WY80"/>
<dbReference type="OrthoDB" id="2687259at2759"/>
<organism evidence="2 3">
    <name type="scientific">Amanita muscaria (strain Koide BX008)</name>
    <dbReference type="NCBI Taxonomy" id="946122"/>
    <lineage>
        <taxon>Eukaryota</taxon>
        <taxon>Fungi</taxon>
        <taxon>Dikarya</taxon>
        <taxon>Basidiomycota</taxon>
        <taxon>Agaricomycotina</taxon>
        <taxon>Agaricomycetes</taxon>
        <taxon>Agaricomycetidae</taxon>
        <taxon>Agaricales</taxon>
        <taxon>Pluteineae</taxon>
        <taxon>Amanitaceae</taxon>
        <taxon>Amanita</taxon>
    </lineage>
</organism>
<sequence>LPQEPELYPESPEPDLYPSGRPRRSEHSRKLPARYCDELPPAAVPELPEEGVAGDGNETSHDGHNSSTAMEINTELHSNTSQESIYDTDPDSFSTFRSYYLQPPSFMSDISLESLCDSPNFAIRRKVKNWWSGIASSLPTELTDADVAQEMDAAVANLKENYFRPFENATSYLLIRWFYRSGNMKTLLDLDRLVQDVLLKPDFKLEDLKTFRATRESQRVDVIKDKTLADSLFQAANGWYKVAINIPVPFERVAYESMSDIPRFRIDTLFYRRPIEVLKAALQNASPEEFHFQPFKMCKPKAFAAHHIAYIPKLSDQIQDFCQEKFGKTATSYVLSHLPRELIHEVWKVILDNEFTEAYARGFLVTFTDGIVRHVFPRIFTYSADYPEKVLLACIKQLGKRPCPTCLVMKENVKLLGTARDDHTRTTKCRVDNEQYQDKIKRARNYVYMSGGILNGQYLEKLLGPESAVPTHNAFSYRLSGLGFNFFSMFVPDLLHEFELGVWKAIFKHLIRILYAQGDNSIQMLNDRYRRIPPFGRGTIRRFHANAHAMKKLAGRDFEDLLQLLFELATWHGLAKLRLHTDTTIKSLEHSTQRLGEAIRKFESETCTQLEARDLPADDAARARRKLSKLAAGTTMSEPTTRKAKKHPKFNMKTYKLHALGHYARAIQLFGPSDGFSTQTGEAEHQKVKRRYKRASKSNFTQGLAKLDHRERVLDRIGKQQIVREAINDPSSDEEDLSTTAPEVHHKRSHKTRNKVELAKWLDKNKKDPACKNFLQKLKNHLLTRLRGLEYDGDEQEYSAAERNQVIIKENGTIYQHKTLRINYTTYDMRRDQDALNIRNNADFMVLGCENKENPDAHPYWYGRIIGIFHANIDYQGPGSRSSDSQEMEFLWVRWLGHERSNNYHNGWRSRCLPRIGFVDYEDELAFGFLNPTLVIRAVHLLPCFASGRTNLHLPRRSICRLAEEKDEDWDMFYVNIFVDRDMFMRFRGGGVGHKSIQKKIQKFSDDRWP</sequence>
<feature type="region of interest" description="Disordered" evidence="1">
    <location>
        <begin position="1"/>
        <end position="67"/>
    </location>
</feature>
<dbReference type="Proteomes" id="UP000054549">
    <property type="component" value="Unassembled WGS sequence"/>
</dbReference>
<dbReference type="HOGENOM" id="CLU_002498_0_1_1"/>
<dbReference type="AlphaFoldDB" id="A0A0C2WY80"/>
<proteinExistence type="predicted"/>
<evidence type="ECO:0000313" key="2">
    <source>
        <dbReference type="EMBL" id="KIL61353.1"/>
    </source>
</evidence>
<gene>
    <name evidence="2" type="ORF">M378DRAFT_55789</name>
</gene>
<feature type="non-terminal residue" evidence="2">
    <location>
        <position position="1"/>
    </location>
</feature>
<accession>A0A0C2WY80</accession>
<reference evidence="2 3" key="1">
    <citation type="submission" date="2014-04" db="EMBL/GenBank/DDBJ databases">
        <title>Evolutionary Origins and Diversification of the Mycorrhizal Mutualists.</title>
        <authorList>
            <consortium name="DOE Joint Genome Institute"/>
            <consortium name="Mycorrhizal Genomics Consortium"/>
            <person name="Kohler A."/>
            <person name="Kuo A."/>
            <person name="Nagy L.G."/>
            <person name="Floudas D."/>
            <person name="Copeland A."/>
            <person name="Barry K.W."/>
            <person name="Cichocki N."/>
            <person name="Veneault-Fourrey C."/>
            <person name="LaButti K."/>
            <person name="Lindquist E.A."/>
            <person name="Lipzen A."/>
            <person name="Lundell T."/>
            <person name="Morin E."/>
            <person name="Murat C."/>
            <person name="Riley R."/>
            <person name="Ohm R."/>
            <person name="Sun H."/>
            <person name="Tunlid A."/>
            <person name="Henrissat B."/>
            <person name="Grigoriev I.V."/>
            <person name="Hibbett D.S."/>
            <person name="Martin F."/>
        </authorList>
    </citation>
    <scope>NUCLEOTIDE SEQUENCE [LARGE SCALE GENOMIC DNA]</scope>
    <source>
        <strain evidence="2 3">Koide BX008</strain>
    </source>
</reference>
<feature type="region of interest" description="Disordered" evidence="1">
    <location>
        <begin position="728"/>
        <end position="752"/>
    </location>
</feature>
<protein>
    <submittedName>
        <fullName evidence="2">Uncharacterized protein</fullName>
    </submittedName>
</protein>
<dbReference type="EMBL" id="KN818285">
    <property type="protein sequence ID" value="KIL61353.1"/>
    <property type="molecule type" value="Genomic_DNA"/>
</dbReference>
<dbReference type="InterPro" id="IPR041078">
    <property type="entry name" value="Plavaka"/>
</dbReference>